<proteinExistence type="predicted"/>
<evidence type="ECO:0000313" key="1">
    <source>
        <dbReference type="EMBL" id="MFC3833840.1"/>
    </source>
</evidence>
<comment type="caution">
    <text evidence="1">The sequence shown here is derived from an EMBL/GenBank/DDBJ whole genome shotgun (WGS) entry which is preliminary data.</text>
</comment>
<dbReference type="Proteomes" id="UP001595803">
    <property type="component" value="Unassembled WGS sequence"/>
</dbReference>
<dbReference type="EMBL" id="JBHRZG010000014">
    <property type="protein sequence ID" value="MFC3833840.1"/>
    <property type="molecule type" value="Genomic_DNA"/>
</dbReference>
<dbReference type="Pfam" id="PF22014">
    <property type="entry name" value="DUF6932"/>
    <property type="match status" value="1"/>
</dbReference>
<dbReference type="InterPro" id="IPR053860">
    <property type="entry name" value="DUF6932"/>
</dbReference>
<name>A0ABV7ZA35_9DEIO</name>
<accession>A0ABV7ZA35</accession>
<organism evidence="1 2">
    <name type="scientific">Deinococcus rufus</name>
    <dbReference type="NCBI Taxonomy" id="2136097"/>
    <lineage>
        <taxon>Bacteria</taxon>
        <taxon>Thermotogati</taxon>
        <taxon>Deinococcota</taxon>
        <taxon>Deinococci</taxon>
        <taxon>Deinococcales</taxon>
        <taxon>Deinococcaceae</taxon>
        <taxon>Deinococcus</taxon>
    </lineage>
</organism>
<protein>
    <submittedName>
        <fullName evidence="1">DUF6932 family protein</fullName>
    </submittedName>
</protein>
<keyword evidence="2" id="KW-1185">Reference proteome</keyword>
<dbReference type="RefSeq" id="WP_322473511.1">
    <property type="nucleotide sequence ID" value="NZ_JBHRZG010000014.1"/>
</dbReference>
<gene>
    <name evidence="1" type="ORF">ACFOSB_13310</name>
</gene>
<reference evidence="2" key="1">
    <citation type="journal article" date="2019" name="Int. J. Syst. Evol. Microbiol.">
        <title>The Global Catalogue of Microorganisms (GCM) 10K type strain sequencing project: providing services to taxonomists for standard genome sequencing and annotation.</title>
        <authorList>
            <consortium name="The Broad Institute Genomics Platform"/>
            <consortium name="The Broad Institute Genome Sequencing Center for Infectious Disease"/>
            <person name="Wu L."/>
            <person name="Ma J."/>
        </authorList>
    </citation>
    <scope>NUCLEOTIDE SEQUENCE [LARGE SCALE GENOMIC DNA]</scope>
    <source>
        <strain evidence="2">CCTCC AB 2017081</strain>
    </source>
</reference>
<sequence>MTSQYPIPAIEVEGIPELDPNGLLPSGIYLVSYLALLEKYQDDAIRSNFLNGLTLYMQSLRSLGCALAVYIDGSFVTSKDRPSDIDIVVELPKSNSHEMIKARALDFWEENRWLIRRSDLIAQRFNLDCHFWEPANQTGGQNDLIDYFQRLRAKDAFDKGLPPDHRKGIVKVAI</sequence>
<evidence type="ECO:0000313" key="2">
    <source>
        <dbReference type="Proteomes" id="UP001595803"/>
    </source>
</evidence>